<organism evidence="2 3">
    <name type="scientific">Thalassiosira oceanica</name>
    <name type="common">Marine diatom</name>
    <dbReference type="NCBI Taxonomy" id="159749"/>
    <lineage>
        <taxon>Eukaryota</taxon>
        <taxon>Sar</taxon>
        <taxon>Stramenopiles</taxon>
        <taxon>Ochrophyta</taxon>
        <taxon>Bacillariophyta</taxon>
        <taxon>Coscinodiscophyceae</taxon>
        <taxon>Thalassiosirophycidae</taxon>
        <taxon>Thalassiosirales</taxon>
        <taxon>Thalassiosiraceae</taxon>
        <taxon>Thalassiosira</taxon>
    </lineage>
</organism>
<gene>
    <name evidence="2" type="ORF">THAOC_06711</name>
</gene>
<sequence length="247" mass="26371">NGALCPAGRPLSRQSRRAALDRELNPPRTRRSTHVDAGPSSAPSAPLSAPPFQSVQREDRSAASERTTPRPCSTQLAVSGITGESSTWEVEHSTRSSSLQGLRRSIVSSHGATLPGAVAHGKGSSRGREGSKRVRKAPGYRQGSQRNERRECRETPESGRGRIGGGGHRPRKDQCDVLGRPRVDAEAGAGPHRVLGKAARRNEDVDGACDDSSEGGHVQTSKNEQGPPGVDRAGEECSKKRHRGFEK</sequence>
<feature type="compositionally biased region" description="Polar residues" evidence="1">
    <location>
        <begin position="95"/>
        <end position="111"/>
    </location>
</feature>
<evidence type="ECO:0000256" key="1">
    <source>
        <dbReference type="SAM" id="MobiDB-lite"/>
    </source>
</evidence>
<accession>K0SZN0</accession>
<keyword evidence="3" id="KW-1185">Reference proteome</keyword>
<feature type="compositionally biased region" description="Low complexity" evidence="1">
    <location>
        <begin position="37"/>
        <end position="51"/>
    </location>
</feature>
<protein>
    <submittedName>
        <fullName evidence="2">Uncharacterized protein</fullName>
    </submittedName>
</protein>
<dbReference type="EMBL" id="AGNL01006752">
    <property type="protein sequence ID" value="EJK71813.1"/>
    <property type="molecule type" value="Genomic_DNA"/>
</dbReference>
<comment type="caution">
    <text evidence="2">The sequence shown here is derived from an EMBL/GenBank/DDBJ whole genome shotgun (WGS) entry which is preliminary data.</text>
</comment>
<evidence type="ECO:0000313" key="3">
    <source>
        <dbReference type="Proteomes" id="UP000266841"/>
    </source>
</evidence>
<feature type="compositionally biased region" description="Polar residues" evidence="1">
    <location>
        <begin position="64"/>
        <end position="88"/>
    </location>
</feature>
<feature type="compositionally biased region" description="Basic and acidic residues" evidence="1">
    <location>
        <begin position="146"/>
        <end position="160"/>
    </location>
</feature>
<dbReference type="Proteomes" id="UP000266841">
    <property type="component" value="Unassembled WGS sequence"/>
</dbReference>
<feature type="region of interest" description="Disordered" evidence="1">
    <location>
        <begin position="1"/>
        <end position="247"/>
    </location>
</feature>
<dbReference type="AlphaFoldDB" id="K0SZN0"/>
<name>K0SZN0_THAOC</name>
<feature type="non-terminal residue" evidence="2">
    <location>
        <position position="1"/>
    </location>
</feature>
<proteinExistence type="predicted"/>
<evidence type="ECO:0000313" key="2">
    <source>
        <dbReference type="EMBL" id="EJK71813.1"/>
    </source>
</evidence>
<reference evidence="2 3" key="1">
    <citation type="journal article" date="2012" name="Genome Biol.">
        <title>Genome and low-iron response of an oceanic diatom adapted to chronic iron limitation.</title>
        <authorList>
            <person name="Lommer M."/>
            <person name="Specht M."/>
            <person name="Roy A.S."/>
            <person name="Kraemer L."/>
            <person name="Andreson R."/>
            <person name="Gutowska M.A."/>
            <person name="Wolf J."/>
            <person name="Bergner S.V."/>
            <person name="Schilhabel M.B."/>
            <person name="Klostermeier U.C."/>
            <person name="Beiko R.G."/>
            <person name="Rosenstiel P."/>
            <person name="Hippler M."/>
            <person name="Laroche J."/>
        </authorList>
    </citation>
    <scope>NUCLEOTIDE SEQUENCE [LARGE SCALE GENOMIC DNA]</scope>
    <source>
        <strain evidence="2 3">CCMP1005</strain>
    </source>
</reference>
<feature type="compositionally biased region" description="Basic and acidic residues" evidence="1">
    <location>
        <begin position="172"/>
        <end position="185"/>
    </location>
</feature>